<proteinExistence type="predicted"/>
<keyword evidence="8" id="KW-0449">Lipoprotein</keyword>
<dbReference type="InterPro" id="IPR031424">
    <property type="entry name" value="QVR-like"/>
</dbReference>
<comment type="subcellular location">
    <subcellularLocation>
        <location evidence="1">Membrane</location>
        <topology evidence="1">Lipid-anchor</topology>
        <topology evidence="1">GPI-anchor</topology>
    </subcellularLocation>
</comment>
<dbReference type="Pfam" id="PF17064">
    <property type="entry name" value="QVR"/>
    <property type="match status" value="1"/>
</dbReference>
<dbReference type="SUPFAM" id="SSF57302">
    <property type="entry name" value="Snake toxin-like"/>
    <property type="match status" value="1"/>
</dbReference>
<dbReference type="PANTHER" id="PTHR33562">
    <property type="entry name" value="ATILLA, ISOFORM B-RELATED-RELATED"/>
    <property type="match status" value="1"/>
</dbReference>
<evidence type="ECO:0000256" key="6">
    <source>
        <dbReference type="ARBA" id="ARBA00023136"/>
    </source>
</evidence>
<organism evidence="9 10">
    <name type="scientific">Asbolus verrucosus</name>
    <name type="common">Desert ironclad beetle</name>
    <dbReference type="NCBI Taxonomy" id="1661398"/>
    <lineage>
        <taxon>Eukaryota</taxon>
        <taxon>Metazoa</taxon>
        <taxon>Ecdysozoa</taxon>
        <taxon>Arthropoda</taxon>
        <taxon>Hexapoda</taxon>
        <taxon>Insecta</taxon>
        <taxon>Pterygota</taxon>
        <taxon>Neoptera</taxon>
        <taxon>Endopterygota</taxon>
        <taxon>Coleoptera</taxon>
        <taxon>Polyphaga</taxon>
        <taxon>Cucujiformia</taxon>
        <taxon>Tenebrionidae</taxon>
        <taxon>Pimeliinae</taxon>
        <taxon>Asbolus</taxon>
    </lineage>
</organism>
<keyword evidence="5" id="KW-1133">Transmembrane helix</keyword>
<evidence type="ECO:0000256" key="2">
    <source>
        <dbReference type="ARBA" id="ARBA00022622"/>
    </source>
</evidence>
<feature type="non-terminal residue" evidence="9">
    <location>
        <position position="1"/>
    </location>
</feature>
<evidence type="ECO:0000256" key="4">
    <source>
        <dbReference type="ARBA" id="ARBA00022729"/>
    </source>
</evidence>
<dbReference type="EMBL" id="QDEB01103357">
    <property type="protein sequence ID" value="RZC27655.1"/>
    <property type="molecule type" value="Genomic_DNA"/>
</dbReference>
<gene>
    <name evidence="9" type="ORF">BDFB_000091</name>
</gene>
<evidence type="ECO:0000313" key="9">
    <source>
        <dbReference type="EMBL" id="RZC27655.1"/>
    </source>
</evidence>
<keyword evidence="2" id="KW-0336">GPI-anchor</keyword>
<evidence type="ECO:0000313" key="10">
    <source>
        <dbReference type="Proteomes" id="UP000292052"/>
    </source>
</evidence>
<dbReference type="InterPro" id="IPR045860">
    <property type="entry name" value="Snake_toxin-like_sf"/>
</dbReference>
<reference evidence="9 10" key="1">
    <citation type="submission" date="2017-03" db="EMBL/GenBank/DDBJ databases">
        <title>Genome of the blue death feigning beetle - Asbolus verrucosus.</title>
        <authorList>
            <person name="Rider S.D."/>
        </authorList>
    </citation>
    <scope>NUCLEOTIDE SEQUENCE [LARGE SCALE GENOMIC DNA]</scope>
    <source>
        <strain evidence="9">Butters</strain>
        <tissue evidence="9">Head and leg muscle</tissue>
    </source>
</reference>
<name>A0A482VFZ6_ASBVE</name>
<dbReference type="Proteomes" id="UP000292052">
    <property type="component" value="Unassembled WGS sequence"/>
</dbReference>
<evidence type="ECO:0000256" key="1">
    <source>
        <dbReference type="ARBA" id="ARBA00004589"/>
    </source>
</evidence>
<comment type="caution">
    <text evidence="9">The sequence shown here is derived from an EMBL/GenBank/DDBJ whole genome shotgun (WGS) entry which is preliminary data.</text>
</comment>
<evidence type="ECO:0000256" key="7">
    <source>
        <dbReference type="ARBA" id="ARBA00023180"/>
    </source>
</evidence>
<evidence type="ECO:0000256" key="5">
    <source>
        <dbReference type="ARBA" id="ARBA00022989"/>
    </source>
</evidence>
<evidence type="ECO:0000256" key="3">
    <source>
        <dbReference type="ARBA" id="ARBA00022692"/>
    </source>
</evidence>
<dbReference type="AlphaFoldDB" id="A0A482VFZ6"/>
<keyword evidence="3" id="KW-0812">Transmembrane</keyword>
<keyword evidence="10" id="KW-1185">Reference proteome</keyword>
<dbReference type="GO" id="GO:0032222">
    <property type="term" value="P:regulation of synaptic transmission, cholinergic"/>
    <property type="evidence" value="ECO:0007669"/>
    <property type="project" value="InterPro"/>
</dbReference>
<keyword evidence="6" id="KW-0472">Membrane</keyword>
<accession>A0A482VFZ6</accession>
<dbReference type="GO" id="GO:0098552">
    <property type="term" value="C:side of membrane"/>
    <property type="evidence" value="ECO:0007669"/>
    <property type="project" value="UniProtKB-KW"/>
</dbReference>
<evidence type="ECO:0000256" key="8">
    <source>
        <dbReference type="ARBA" id="ARBA00023288"/>
    </source>
</evidence>
<protein>
    <submittedName>
        <fullName evidence="9">Uncharacterized protein</fullName>
    </submittedName>
</protein>
<keyword evidence="4" id="KW-0732">Signal</keyword>
<dbReference type="GO" id="GO:0030431">
    <property type="term" value="P:sleep"/>
    <property type="evidence" value="ECO:0007669"/>
    <property type="project" value="InterPro"/>
</dbReference>
<dbReference type="PANTHER" id="PTHR33562:SF23">
    <property type="entry name" value="PROTEIN QUIVER"/>
    <property type="match status" value="1"/>
</dbReference>
<keyword evidence="7" id="KW-0325">Glycoprotein</keyword>
<dbReference type="InterPro" id="IPR050975">
    <property type="entry name" value="Sleep_regulator"/>
</dbReference>
<dbReference type="OrthoDB" id="6420171at2759"/>
<sequence length="120" mass="13916">IRCFQCSSYTDPDCADVRPNDTNSRFLQKCEPRYDQKMFCRKTIQTVIDADFTRITRSCAWYIHKTNSSNCLVSDTDFKLETSCQCFTDACNVGTPLIVLPPALISWITLSSYFYRLLPW</sequence>